<accession>A0AB38PQT6</accession>
<dbReference type="InterPro" id="IPR021958">
    <property type="entry name" value="DUF3575"/>
</dbReference>
<name>A0AB38PQT6_BACFG</name>
<organism evidence="2 4">
    <name type="scientific">Bacteroides fragilis</name>
    <dbReference type="NCBI Taxonomy" id="817"/>
    <lineage>
        <taxon>Bacteria</taxon>
        <taxon>Pseudomonadati</taxon>
        <taxon>Bacteroidota</taxon>
        <taxon>Bacteroidia</taxon>
        <taxon>Bacteroidales</taxon>
        <taxon>Bacteroidaceae</taxon>
        <taxon>Bacteroides</taxon>
    </lineage>
</organism>
<dbReference type="AlphaFoldDB" id="A0AB38PQT6"/>
<evidence type="ECO:0000313" key="1">
    <source>
        <dbReference type="EMBL" id="TWV41724.1"/>
    </source>
</evidence>
<sequence length="339" mass="39545">MYRFELLYLYCTNRQIMENRICILTLFVFLFLLSGESRAMVAMPDAWTRMMIGVNQKDWSLLRERVQTDLHVPDREDVLMLIDYHRDDRMKCENLLRRLNGGEAYRYIMNKILPLLYVYREHSPVPIPDDKAAGVFLSTANVLPRVKFVHPQPVVPEEGKIETPVIIEQRTVLALKNNLLYDLALAPNIEVEIPLNRRWSVNAEYKCPWWLNSSREFCYQLLSGGVEGRCWLGNRKRRNRLAGHFIGAYAEGGIYDFQFKGDGYQGRYYAASGLTYGYAKQIAWHLSFEFSLGIGYLTTEYKKYTPYEGDLVWKSSARYNFIGPTKAKVSLVWLITARR</sequence>
<proteinExistence type="predicted"/>
<dbReference type="EMBL" id="VOHT01000002">
    <property type="protein sequence ID" value="TWV51343.1"/>
    <property type="molecule type" value="Genomic_DNA"/>
</dbReference>
<dbReference type="Proteomes" id="UP000319026">
    <property type="component" value="Unassembled WGS sequence"/>
</dbReference>
<comment type="caution">
    <text evidence="2">The sequence shown here is derived from an EMBL/GenBank/DDBJ whole genome shotgun (WGS) entry which is preliminary data.</text>
</comment>
<dbReference type="EMBL" id="VOHV01000004">
    <property type="protein sequence ID" value="TWV41724.1"/>
    <property type="molecule type" value="Genomic_DNA"/>
</dbReference>
<dbReference type="Pfam" id="PF12099">
    <property type="entry name" value="DUF3575"/>
    <property type="match status" value="1"/>
</dbReference>
<reference evidence="2 4" key="2">
    <citation type="submission" date="2019-07" db="EMBL/GenBank/DDBJ databases">
        <title>Genome Sequencing of Bacteroides fragilis.</title>
        <authorList>
            <person name="Pinto K.M."/>
            <person name="Ruoff K.L."/>
            <person name="Price C.E."/>
            <person name="Valls R.A."/>
            <person name="O'Toole G.A."/>
        </authorList>
    </citation>
    <scope>NUCLEOTIDE SEQUENCE [LARGE SCALE GENOMIC DNA]</scope>
    <source>
        <strain evidence="2 4">AD135F_3B</strain>
    </source>
</reference>
<evidence type="ECO:0000313" key="4">
    <source>
        <dbReference type="Proteomes" id="UP000319026"/>
    </source>
</evidence>
<evidence type="ECO:0000313" key="3">
    <source>
        <dbReference type="Proteomes" id="UP000315444"/>
    </source>
</evidence>
<dbReference type="RefSeq" id="WP_146331786.1">
    <property type="nucleotide sequence ID" value="NZ_VOHT01000002.1"/>
</dbReference>
<reference evidence="1 3" key="1">
    <citation type="submission" date="2019-07" db="EMBL/GenBank/DDBJ databases">
        <title>Genome sequencing of Bacteroides fragilis.</title>
        <authorList>
            <person name="Galasyn E.V."/>
            <person name="Ruoff K.L."/>
            <person name="Price C.E."/>
            <person name="Valls R.A."/>
            <person name="O'Toole G.A."/>
        </authorList>
    </citation>
    <scope>NUCLEOTIDE SEQUENCE [LARGE SCALE GENOMIC DNA]</scope>
    <source>
        <strain evidence="1 3">AD135F_1B</strain>
    </source>
</reference>
<evidence type="ECO:0000313" key="2">
    <source>
        <dbReference type="EMBL" id="TWV51343.1"/>
    </source>
</evidence>
<gene>
    <name evidence="2" type="ORF">FSA03_06960</name>
    <name evidence="1" type="ORF">FSA06_11900</name>
</gene>
<dbReference type="Proteomes" id="UP000315444">
    <property type="component" value="Unassembled WGS sequence"/>
</dbReference>
<protein>
    <submittedName>
        <fullName evidence="2">DUF3575 domain-containing protein</fullName>
    </submittedName>
</protein>